<feature type="compositionally biased region" description="Basic and acidic residues" evidence="1">
    <location>
        <begin position="7"/>
        <end position="18"/>
    </location>
</feature>
<comment type="caution">
    <text evidence="2">The sequence shown here is derived from an EMBL/GenBank/DDBJ whole genome shotgun (WGS) entry which is preliminary data.</text>
</comment>
<reference evidence="2 3" key="1">
    <citation type="journal article" date="2019" name="Commun. Biol.">
        <title>The bagworm genome reveals a unique fibroin gene that provides high tensile strength.</title>
        <authorList>
            <person name="Kono N."/>
            <person name="Nakamura H."/>
            <person name="Ohtoshi R."/>
            <person name="Tomita M."/>
            <person name="Numata K."/>
            <person name="Arakawa K."/>
        </authorList>
    </citation>
    <scope>NUCLEOTIDE SEQUENCE [LARGE SCALE GENOMIC DNA]</scope>
</reference>
<sequence>MELAYFNKDESCEDDPRPGRPVTLKAREQSYRSDVRSYRAECCFYRQCICPHGAVSRQALKDTGLEMTTHPTAQI</sequence>
<organism evidence="2 3">
    <name type="scientific">Eumeta variegata</name>
    <name type="common">Bagworm moth</name>
    <name type="synonym">Eumeta japonica</name>
    <dbReference type="NCBI Taxonomy" id="151549"/>
    <lineage>
        <taxon>Eukaryota</taxon>
        <taxon>Metazoa</taxon>
        <taxon>Ecdysozoa</taxon>
        <taxon>Arthropoda</taxon>
        <taxon>Hexapoda</taxon>
        <taxon>Insecta</taxon>
        <taxon>Pterygota</taxon>
        <taxon>Neoptera</taxon>
        <taxon>Endopterygota</taxon>
        <taxon>Lepidoptera</taxon>
        <taxon>Glossata</taxon>
        <taxon>Ditrysia</taxon>
        <taxon>Tineoidea</taxon>
        <taxon>Psychidae</taxon>
        <taxon>Oiketicinae</taxon>
        <taxon>Eumeta</taxon>
    </lineage>
</organism>
<protein>
    <submittedName>
        <fullName evidence="2">Uncharacterized protein</fullName>
    </submittedName>
</protein>
<evidence type="ECO:0000256" key="1">
    <source>
        <dbReference type="SAM" id="MobiDB-lite"/>
    </source>
</evidence>
<proteinExistence type="predicted"/>
<dbReference type="EMBL" id="BGZK01001880">
    <property type="protein sequence ID" value="GBP87733.1"/>
    <property type="molecule type" value="Genomic_DNA"/>
</dbReference>
<dbReference type="AlphaFoldDB" id="A0A4C1ZKM9"/>
<evidence type="ECO:0000313" key="3">
    <source>
        <dbReference type="Proteomes" id="UP000299102"/>
    </source>
</evidence>
<name>A0A4C1ZKM9_EUMVA</name>
<evidence type="ECO:0000313" key="2">
    <source>
        <dbReference type="EMBL" id="GBP87733.1"/>
    </source>
</evidence>
<gene>
    <name evidence="2" type="ORF">EVAR_19914_1</name>
</gene>
<accession>A0A4C1ZKM9</accession>
<feature type="region of interest" description="Disordered" evidence="1">
    <location>
        <begin position="1"/>
        <end position="22"/>
    </location>
</feature>
<dbReference type="Proteomes" id="UP000299102">
    <property type="component" value="Unassembled WGS sequence"/>
</dbReference>
<keyword evidence="3" id="KW-1185">Reference proteome</keyword>